<proteinExistence type="predicted"/>
<protein>
    <submittedName>
        <fullName evidence="2">Uncharacterized protein</fullName>
    </submittedName>
</protein>
<evidence type="ECO:0000313" key="3">
    <source>
        <dbReference type="Proteomes" id="UP000054270"/>
    </source>
</evidence>
<reference evidence="3" key="1">
    <citation type="submission" date="2014-04" db="EMBL/GenBank/DDBJ databases">
        <title>Evolutionary Origins and Diversification of the Mycorrhizal Mutualists.</title>
        <authorList>
            <consortium name="DOE Joint Genome Institute"/>
            <consortium name="Mycorrhizal Genomics Consortium"/>
            <person name="Kohler A."/>
            <person name="Kuo A."/>
            <person name="Nagy L.G."/>
            <person name="Floudas D."/>
            <person name="Copeland A."/>
            <person name="Barry K.W."/>
            <person name="Cichocki N."/>
            <person name="Veneault-Fourrey C."/>
            <person name="LaButti K."/>
            <person name="Lindquist E.A."/>
            <person name="Lipzen A."/>
            <person name="Lundell T."/>
            <person name="Morin E."/>
            <person name="Murat C."/>
            <person name="Riley R."/>
            <person name="Ohm R."/>
            <person name="Sun H."/>
            <person name="Tunlid A."/>
            <person name="Henrissat B."/>
            <person name="Grigoriev I.V."/>
            <person name="Hibbett D.S."/>
            <person name="Martin F."/>
        </authorList>
    </citation>
    <scope>NUCLEOTIDE SEQUENCE [LARGE SCALE GENOMIC DNA]</scope>
    <source>
        <strain evidence="3">FD-334 SS-4</strain>
    </source>
</reference>
<dbReference type="Proteomes" id="UP000054270">
    <property type="component" value="Unassembled WGS sequence"/>
</dbReference>
<feature type="compositionally biased region" description="Low complexity" evidence="1">
    <location>
        <begin position="156"/>
        <end position="170"/>
    </location>
</feature>
<feature type="region of interest" description="Disordered" evidence="1">
    <location>
        <begin position="130"/>
        <end position="170"/>
    </location>
</feature>
<dbReference type="EMBL" id="KN817520">
    <property type="protein sequence ID" value="KJA29041.1"/>
    <property type="molecule type" value="Genomic_DNA"/>
</dbReference>
<keyword evidence="3" id="KW-1185">Reference proteome</keyword>
<dbReference type="AlphaFoldDB" id="A0A0D2PKZ1"/>
<name>A0A0D2PKZ1_HYPSF</name>
<sequence>MSVDGTHEGSTQMAYYNLLDRKIYENINSFAKPNQDEPSPINATFGVMNFGTDGTDIILPPLCFSVLLDCGRTPPGYVRPSDSVKIMPTRTAPIFELKSTNKIWGRSSTPLAYRMLISNLAMDGMQLPAPARRSAHHSLRTSQLPQPRPKRPPKPLGATPTSAAAPVSSARPFLARTEECWQNYAAHPRLVRA</sequence>
<evidence type="ECO:0000256" key="1">
    <source>
        <dbReference type="SAM" id="MobiDB-lite"/>
    </source>
</evidence>
<organism evidence="2 3">
    <name type="scientific">Hypholoma sublateritium (strain FD-334 SS-4)</name>
    <dbReference type="NCBI Taxonomy" id="945553"/>
    <lineage>
        <taxon>Eukaryota</taxon>
        <taxon>Fungi</taxon>
        <taxon>Dikarya</taxon>
        <taxon>Basidiomycota</taxon>
        <taxon>Agaricomycotina</taxon>
        <taxon>Agaricomycetes</taxon>
        <taxon>Agaricomycetidae</taxon>
        <taxon>Agaricales</taxon>
        <taxon>Agaricineae</taxon>
        <taxon>Strophariaceae</taxon>
        <taxon>Hypholoma</taxon>
    </lineage>
</organism>
<gene>
    <name evidence="2" type="ORF">HYPSUDRAFT_51118</name>
</gene>
<evidence type="ECO:0000313" key="2">
    <source>
        <dbReference type="EMBL" id="KJA29041.1"/>
    </source>
</evidence>
<accession>A0A0D2PKZ1</accession>